<evidence type="ECO:0000313" key="2">
    <source>
        <dbReference type="Proteomes" id="UP001060215"/>
    </source>
</evidence>
<keyword evidence="2" id="KW-1185">Reference proteome</keyword>
<organism evidence="1 2">
    <name type="scientific">Camellia lanceoleosa</name>
    <dbReference type="NCBI Taxonomy" id="1840588"/>
    <lineage>
        <taxon>Eukaryota</taxon>
        <taxon>Viridiplantae</taxon>
        <taxon>Streptophyta</taxon>
        <taxon>Embryophyta</taxon>
        <taxon>Tracheophyta</taxon>
        <taxon>Spermatophyta</taxon>
        <taxon>Magnoliopsida</taxon>
        <taxon>eudicotyledons</taxon>
        <taxon>Gunneridae</taxon>
        <taxon>Pentapetalae</taxon>
        <taxon>asterids</taxon>
        <taxon>Ericales</taxon>
        <taxon>Theaceae</taxon>
        <taxon>Camellia</taxon>
    </lineage>
</organism>
<dbReference type="Proteomes" id="UP001060215">
    <property type="component" value="Chromosome 10"/>
</dbReference>
<accession>A0ACC0GBG6</accession>
<dbReference type="EMBL" id="CM045767">
    <property type="protein sequence ID" value="KAI7997817.1"/>
    <property type="molecule type" value="Genomic_DNA"/>
</dbReference>
<sequence>MSIQMASSTSSATSSWPPRMCASGFGHCVVKISRSAKNPGHAFYVCPRTMDQATRARGSDGAGVLSAKK</sequence>
<proteinExistence type="predicted"/>
<name>A0ACC0GBG6_9ERIC</name>
<comment type="caution">
    <text evidence="1">The sequence shown here is derived from an EMBL/GenBank/DDBJ whole genome shotgun (WGS) entry which is preliminary data.</text>
</comment>
<reference evidence="1 2" key="1">
    <citation type="journal article" date="2022" name="Plant J.">
        <title>Chromosome-level genome of Camellia lanceoleosa provides a valuable resource for understanding genome evolution and self-incompatibility.</title>
        <authorList>
            <person name="Gong W."/>
            <person name="Xiao S."/>
            <person name="Wang L."/>
            <person name="Liao Z."/>
            <person name="Chang Y."/>
            <person name="Mo W."/>
            <person name="Hu G."/>
            <person name="Li W."/>
            <person name="Zhao G."/>
            <person name="Zhu H."/>
            <person name="Hu X."/>
            <person name="Ji K."/>
            <person name="Xiang X."/>
            <person name="Song Q."/>
            <person name="Yuan D."/>
            <person name="Jin S."/>
            <person name="Zhang L."/>
        </authorList>
    </citation>
    <scope>NUCLEOTIDE SEQUENCE [LARGE SCALE GENOMIC DNA]</scope>
    <source>
        <strain evidence="1">SQ_2022a</strain>
    </source>
</reference>
<evidence type="ECO:0000313" key="1">
    <source>
        <dbReference type="EMBL" id="KAI7997817.1"/>
    </source>
</evidence>
<gene>
    <name evidence="1" type="ORF">LOK49_LG10G02142</name>
</gene>
<protein>
    <submittedName>
        <fullName evidence="1">Uncharacterized protein</fullName>
    </submittedName>
</protein>